<proteinExistence type="predicted"/>
<gene>
    <name evidence="1" type="ORF">PGT21_016530</name>
</gene>
<comment type="caution">
    <text evidence="1">The sequence shown here is derived from an EMBL/GenBank/DDBJ whole genome shotgun (WGS) entry which is preliminary data.</text>
</comment>
<accession>A0A5B0QFH2</accession>
<sequence>MKNQFEWEVEKLIEEIVLLKNTILGLTPGFLKPPKYTRTKLLTRRSVFPLQYNNNSNLALATHFRIIKEKLLWGTSKRFQTAQLLPLTAPDGMLQVSKDFGSAKDNEKFSKHRGVIDDLIGLVTSIELYKVAGVCPMSQHGASPELDLAKQLWIAYGSKKTAVLEMARNWQGFGLIFQDIMEVMMPSKSIEKRQSQMYSDLFEAYQQAIHTKDCCCKLTSSKNTVIDRQIIDFEIL</sequence>
<evidence type="ECO:0000313" key="1">
    <source>
        <dbReference type="EMBL" id="KAA1111938.1"/>
    </source>
</evidence>
<keyword evidence="2" id="KW-1185">Reference proteome</keyword>
<evidence type="ECO:0000313" key="2">
    <source>
        <dbReference type="Proteomes" id="UP000324748"/>
    </source>
</evidence>
<organism evidence="1 2">
    <name type="scientific">Puccinia graminis f. sp. tritici</name>
    <dbReference type="NCBI Taxonomy" id="56615"/>
    <lineage>
        <taxon>Eukaryota</taxon>
        <taxon>Fungi</taxon>
        <taxon>Dikarya</taxon>
        <taxon>Basidiomycota</taxon>
        <taxon>Pucciniomycotina</taxon>
        <taxon>Pucciniomycetes</taxon>
        <taxon>Pucciniales</taxon>
        <taxon>Pucciniaceae</taxon>
        <taxon>Puccinia</taxon>
    </lineage>
</organism>
<dbReference type="Proteomes" id="UP000324748">
    <property type="component" value="Unassembled WGS sequence"/>
</dbReference>
<reference evidence="1 2" key="1">
    <citation type="submission" date="2019-05" db="EMBL/GenBank/DDBJ databases">
        <title>Emergence of the Ug99 lineage of the wheat stem rust pathogen through somatic hybridization.</title>
        <authorList>
            <person name="Li F."/>
            <person name="Upadhyaya N.M."/>
            <person name="Sperschneider J."/>
            <person name="Matny O."/>
            <person name="Nguyen-Phuc H."/>
            <person name="Mago R."/>
            <person name="Raley C."/>
            <person name="Miller M.E."/>
            <person name="Silverstein K.A.T."/>
            <person name="Henningsen E."/>
            <person name="Hirsch C.D."/>
            <person name="Visser B."/>
            <person name="Pretorius Z.A."/>
            <person name="Steffenson B.J."/>
            <person name="Schwessinger B."/>
            <person name="Dodds P.N."/>
            <person name="Figueroa M."/>
        </authorList>
    </citation>
    <scope>NUCLEOTIDE SEQUENCE [LARGE SCALE GENOMIC DNA]</scope>
    <source>
        <strain evidence="1">21-0</strain>
    </source>
</reference>
<dbReference type="EMBL" id="VSWC01000016">
    <property type="protein sequence ID" value="KAA1111938.1"/>
    <property type="molecule type" value="Genomic_DNA"/>
</dbReference>
<dbReference type="AlphaFoldDB" id="A0A5B0QFH2"/>
<protein>
    <submittedName>
        <fullName evidence="1">Uncharacterized protein</fullName>
    </submittedName>
</protein>
<name>A0A5B0QFH2_PUCGR</name>